<dbReference type="GO" id="GO:0070038">
    <property type="term" value="F:rRNA (pseudouridine-N3-)-methyltransferase activity"/>
    <property type="evidence" value="ECO:0007669"/>
    <property type="project" value="UniProtKB-UniRule"/>
</dbReference>
<dbReference type="RefSeq" id="WP_075820951.1">
    <property type="nucleotide sequence ID" value="NZ_CAOUMU010000014.1"/>
</dbReference>
<evidence type="ECO:0000256" key="1">
    <source>
        <dbReference type="ARBA" id="ARBA00022552"/>
    </source>
</evidence>
<comment type="function">
    <text evidence="6">Specifically methylates the pseudouridine at position 1915 (m3Psi1915) in 23S rRNA.</text>
</comment>
<keyword evidence="1 6" id="KW-0698">rRNA processing</keyword>
<dbReference type="PANTHER" id="PTHR33603:SF1">
    <property type="entry name" value="RIBOSOMAL RNA LARGE SUBUNIT METHYLTRANSFERASE H"/>
    <property type="match status" value="1"/>
</dbReference>
<feature type="binding site" evidence="6">
    <location>
        <position position="75"/>
    </location>
    <ligand>
        <name>S-adenosyl-L-methionine</name>
        <dbReference type="ChEBI" id="CHEBI:59789"/>
    </ligand>
</feature>
<dbReference type="Gene3D" id="3.40.1280.10">
    <property type="match status" value="1"/>
</dbReference>
<dbReference type="PANTHER" id="PTHR33603">
    <property type="entry name" value="METHYLTRANSFERASE"/>
    <property type="match status" value="1"/>
</dbReference>
<dbReference type="GO" id="GO:0005737">
    <property type="term" value="C:cytoplasm"/>
    <property type="evidence" value="ECO:0007669"/>
    <property type="project" value="UniProtKB-SubCell"/>
</dbReference>
<comment type="subunit">
    <text evidence="6">Homodimer.</text>
</comment>
<dbReference type="InterPro" id="IPR029028">
    <property type="entry name" value="Alpha/beta_knot_MTases"/>
</dbReference>
<evidence type="ECO:0000313" key="8">
    <source>
        <dbReference type="Proteomes" id="UP000186341"/>
    </source>
</evidence>
<keyword evidence="8" id="KW-1185">Reference proteome</keyword>
<evidence type="ECO:0000256" key="4">
    <source>
        <dbReference type="ARBA" id="ARBA00022691"/>
    </source>
</evidence>
<feature type="binding site" evidence="6">
    <location>
        <begin position="125"/>
        <end position="130"/>
    </location>
    <ligand>
        <name>S-adenosyl-L-methionine</name>
        <dbReference type="ChEBI" id="CHEBI:59789"/>
    </ligand>
</feature>
<dbReference type="SUPFAM" id="SSF75217">
    <property type="entry name" value="alpha/beta knot"/>
    <property type="match status" value="1"/>
</dbReference>
<comment type="caution">
    <text evidence="7">The sequence shown here is derived from an EMBL/GenBank/DDBJ whole genome shotgun (WGS) entry which is preliminary data.</text>
</comment>
<dbReference type="EC" id="2.1.1.177" evidence="6"/>
<dbReference type="InterPro" id="IPR003742">
    <property type="entry name" value="RlmH-like"/>
</dbReference>
<dbReference type="AlphaFoldDB" id="A0A1U7NCX6"/>
<dbReference type="OrthoDB" id="9806643at2"/>
<evidence type="ECO:0000256" key="6">
    <source>
        <dbReference type="HAMAP-Rule" id="MF_00658"/>
    </source>
</evidence>
<protein>
    <recommendedName>
        <fullName evidence="6">Ribosomal RNA large subunit methyltransferase H</fullName>
        <ecNumber evidence="6">2.1.1.177</ecNumber>
    </recommendedName>
    <alternativeName>
        <fullName evidence="6">23S rRNA (pseudouridine1915-N3)-methyltransferase</fullName>
    </alternativeName>
    <alternativeName>
        <fullName evidence="6">23S rRNA m3Psi1915 methyltransferase</fullName>
    </alternativeName>
    <alternativeName>
        <fullName evidence="6">rRNA (pseudouridine-N3-)-methyltransferase RlmH</fullName>
    </alternativeName>
</protein>
<name>A0A1U7NCX6_9FIRM</name>
<dbReference type="InterPro" id="IPR029026">
    <property type="entry name" value="tRNA_m1G_MTases_N"/>
</dbReference>
<evidence type="ECO:0000256" key="5">
    <source>
        <dbReference type="ARBA" id="ARBA00038303"/>
    </source>
</evidence>
<comment type="subcellular location">
    <subcellularLocation>
        <location evidence="6">Cytoplasm</location>
    </subcellularLocation>
</comment>
<keyword evidence="2 6" id="KW-0489">Methyltransferase</keyword>
<dbReference type="EMBL" id="MPJW01000260">
    <property type="protein sequence ID" value="OLU36716.1"/>
    <property type="molecule type" value="Genomic_DNA"/>
</dbReference>
<feature type="binding site" evidence="6">
    <location>
        <position position="106"/>
    </location>
    <ligand>
        <name>S-adenosyl-L-methionine</name>
        <dbReference type="ChEBI" id="CHEBI:59789"/>
    </ligand>
</feature>
<gene>
    <name evidence="6" type="primary">rlmH</name>
    <name evidence="7" type="ORF">BO222_11750</name>
</gene>
<dbReference type="CDD" id="cd18081">
    <property type="entry name" value="RlmH-like"/>
    <property type="match status" value="1"/>
</dbReference>
<evidence type="ECO:0000256" key="2">
    <source>
        <dbReference type="ARBA" id="ARBA00022603"/>
    </source>
</evidence>
<sequence>MIKLFAIGKNKDKHLQALCNEYLKRITPFMKITEEEFRDEPDVHSEREGEARRIKEAEGTRVLSKIKPQDFVVLLDLHGKMVSSEEFARLREDWSSRPGDLVFVIAGSLGPSEDLVKRANYRWKISDLTLTHLMCRLIVLEQIYRSFMIENHRTYHK</sequence>
<dbReference type="PIRSF" id="PIRSF004505">
    <property type="entry name" value="MT_bac"/>
    <property type="match status" value="1"/>
</dbReference>
<reference evidence="7 8" key="1">
    <citation type="submission" date="2016-11" db="EMBL/GenBank/DDBJ databases">
        <title>Description of two novel members of the family Erysipelotrichaceae: Ileibacterium lipovorans gen. nov., sp. nov. and Dubosiella newyorkensis, gen. nov., sp. nov.</title>
        <authorList>
            <person name="Cox L.M."/>
            <person name="Sohn J."/>
            <person name="Tyrrell K.L."/>
            <person name="Citron D.M."/>
            <person name="Lawson P.A."/>
            <person name="Patel N.B."/>
            <person name="Iizumi T."/>
            <person name="Perez-Perez G.I."/>
            <person name="Goldstein E.J."/>
            <person name="Blaser M.J."/>
        </authorList>
    </citation>
    <scope>NUCLEOTIDE SEQUENCE [LARGE SCALE GENOMIC DNA]</scope>
    <source>
        <strain evidence="7 8">NYU-BL-A3</strain>
    </source>
</reference>
<dbReference type="GeneID" id="82203806"/>
<keyword evidence="6" id="KW-0963">Cytoplasm</keyword>
<organism evidence="7 8">
    <name type="scientific">Ileibacterium valens</name>
    <dbReference type="NCBI Taxonomy" id="1862668"/>
    <lineage>
        <taxon>Bacteria</taxon>
        <taxon>Bacillati</taxon>
        <taxon>Bacillota</taxon>
        <taxon>Erysipelotrichia</taxon>
        <taxon>Erysipelotrichales</taxon>
        <taxon>Erysipelotrichaceae</taxon>
        <taxon>Ileibacterium</taxon>
    </lineage>
</organism>
<dbReference type="Proteomes" id="UP000186341">
    <property type="component" value="Unassembled WGS sequence"/>
</dbReference>
<keyword evidence="4 6" id="KW-0949">S-adenosyl-L-methionine</keyword>
<evidence type="ECO:0000256" key="3">
    <source>
        <dbReference type="ARBA" id="ARBA00022679"/>
    </source>
</evidence>
<accession>A0A1U7NCX6</accession>
<dbReference type="Pfam" id="PF02590">
    <property type="entry name" value="SPOUT_MTase"/>
    <property type="match status" value="1"/>
</dbReference>
<comment type="similarity">
    <text evidence="5 6">Belongs to the RNA methyltransferase RlmH family.</text>
</comment>
<dbReference type="HAMAP" id="MF_00658">
    <property type="entry name" value="23SrRNA_methyltr_H"/>
    <property type="match status" value="1"/>
</dbReference>
<comment type="catalytic activity">
    <reaction evidence="6">
        <text>pseudouridine(1915) in 23S rRNA + S-adenosyl-L-methionine = N(3)-methylpseudouridine(1915) in 23S rRNA + S-adenosyl-L-homocysteine + H(+)</text>
        <dbReference type="Rhea" id="RHEA:42752"/>
        <dbReference type="Rhea" id="RHEA-COMP:10221"/>
        <dbReference type="Rhea" id="RHEA-COMP:10222"/>
        <dbReference type="ChEBI" id="CHEBI:15378"/>
        <dbReference type="ChEBI" id="CHEBI:57856"/>
        <dbReference type="ChEBI" id="CHEBI:59789"/>
        <dbReference type="ChEBI" id="CHEBI:65314"/>
        <dbReference type="ChEBI" id="CHEBI:74486"/>
        <dbReference type="EC" id="2.1.1.177"/>
    </reaction>
</comment>
<evidence type="ECO:0000313" key="7">
    <source>
        <dbReference type="EMBL" id="OLU36716.1"/>
    </source>
</evidence>
<proteinExistence type="inferred from homology"/>
<keyword evidence="3 6" id="KW-0808">Transferase</keyword>